<organism evidence="2 3">
    <name type="scientific">Tetrahymena thermophila (strain SB210)</name>
    <dbReference type="NCBI Taxonomy" id="312017"/>
    <lineage>
        <taxon>Eukaryota</taxon>
        <taxon>Sar</taxon>
        <taxon>Alveolata</taxon>
        <taxon>Ciliophora</taxon>
        <taxon>Intramacronucleata</taxon>
        <taxon>Oligohymenophorea</taxon>
        <taxon>Hymenostomatida</taxon>
        <taxon>Tetrahymenina</taxon>
        <taxon>Tetrahymenidae</taxon>
        <taxon>Tetrahymena</taxon>
    </lineage>
</organism>
<dbReference type="HOGENOM" id="CLU_781878_0_0_1"/>
<feature type="transmembrane region" description="Helical" evidence="1">
    <location>
        <begin position="91"/>
        <end position="109"/>
    </location>
</feature>
<keyword evidence="1" id="KW-1133">Transmembrane helix</keyword>
<dbReference type="Proteomes" id="UP000009168">
    <property type="component" value="Unassembled WGS sequence"/>
</dbReference>
<reference evidence="3" key="1">
    <citation type="journal article" date="2006" name="PLoS Biol.">
        <title>Macronuclear genome sequence of the ciliate Tetrahymena thermophila, a model eukaryote.</title>
        <authorList>
            <person name="Eisen J.A."/>
            <person name="Coyne R.S."/>
            <person name="Wu M."/>
            <person name="Wu D."/>
            <person name="Thiagarajan M."/>
            <person name="Wortman J.R."/>
            <person name="Badger J.H."/>
            <person name="Ren Q."/>
            <person name="Amedeo P."/>
            <person name="Jones K.M."/>
            <person name="Tallon L.J."/>
            <person name="Delcher A.L."/>
            <person name="Salzberg S.L."/>
            <person name="Silva J.C."/>
            <person name="Haas B.J."/>
            <person name="Majoros W.H."/>
            <person name="Farzad M."/>
            <person name="Carlton J.M."/>
            <person name="Smith R.K. Jr."/>
            <person name="Garg J."/>
            <person name="Pearlman R.E."/>
            <person name="Karrer K.M."/>
            <person name="Sun L."/>
            <person name="Manning G."/>
            <person name="Elde N.C."/>
            <person name="Turkewitz A.P."/>
            <person name="Asai D.J."/>
            <person name="Wilkes D.E."/>
            <person name="Wang Y."/>
            <person name="Cai H."/>
            <person name="Collins K."/>
            <person name="Stewart B.A."/>
            <person name="Lee S.R."/>
            <person name="Wilamowska K."/>
            <person name="Weinberg Z."/>
            <person name="Ruzzo W.L."/>
            <person name="Wloga D."/>
            <person name="Gaertig J."/>
            <person name="Frankel J."/>
            <person name="Tsao C.-C."/>
            <person name="Gorovsky M.A."/>
            <person name="Keeling P.J."/>
            <person name="Waller R.F."/>
            <person name="Patron N.J."/>
            <person name="Cherry J.M."/>
            <person name="Stover N.A."/>
            <person name="Krieger C.J."/>
            <person name="del Toro C."/>
            <person name="Ryder H.F."/>
            <person name="Williamson S.C."/>
            <person name="Barbeau R.A."/>
            <person name="Hamilton E.P."/>
            <person name="Orias E."/>
        </authorList>
    </citation>
    <scope>NUCLEOTIDE SEQUENCE [LARGE SCALE GENOMIC DNA]</scope>
    <source>
        <strain evidence="3">SB210</strain>
    </source>
</reference>
<name>I7M3L7_TETTS</name>
<feature type="transmembrane region" description="Helical" evidence="1">
    <location>
        <begin position="215"/>
        <end position="238"/>
    </location>
</feature>
<sequence length="355" mass="41749">MGTIFEACSACSNNSNQSKNVVFCIWIAMQLLFYFIMTGLCVREFWIKKVKKQRFWTKKSFVLYAIFALSIIQITYLAIYSFSFMKTFDVYSRQILFCSIFFYFIHKYYKMTDSKKITERKLLLIVFLVIMLTLIGLMLFSYFSQDGMQYNQCEDLTGLWIRIAGTVIGFLFVSMGFLFYKKFSIQKKNFISLFTIEQEQGIKNFLDQEDKLEDLLSLIVVYFSTQFLLLCVLIYYMLQLQNSPNENSCTILPPSYLKQADDGREAGEQSLKSFIQIVVTFLPLIYLFNLFKYKRPRTEYSNEMKKSLISNEDLQNGFGRNIQFNNLMKSRKNKYKDSSNNDISASLSFISNNEI</sequence>
<feature type="transmembrane region" description="Helical" evidence="1">
    <location>
        <begin position="61"/>
        <end position="79"/>
    </location>
</feature>
<dbReference type="GeneID" id="7844288"/>
<feature type="transmembrane region" description="Helical" evidence="1">
    <location>
        <begin position="273"/>
        <end position="291"/>
    </location>
</feature>
<dbReference type="KEGG" id="tet:TTHERM_00474610"/>
<feature type="transmembrane region" description="Helical" evidence="1">
    <location>
        <begin position="121"/>
        <end position="143"/>
    </location>
</feature>
<protein>
    <submittedName>
        <fullName evidence="2">Transmembrane protein, putative</fullName>
    </submittedName>
</protein>
<evidence type="ECO:0000256" key="1">
    <source>
        <dbReference type="SAM" id="Phobius"/>
    </source>
</evidence>
<keyword evidence="3" id="KW-1185">Reference proteome</keyword>
<dbReference type="RefSeq" id="XP_001023944.2">
    <property type="nucleotide sequence ID" value="XM_001023944.3"/>
</dbReference>
<proteinExistence type="predicted"/>
<dbReference type="InParanoid" id="I7M3L7"/>
<dbReference type="OMA" id="AQAKFRY"/>
<gene>
    <name evidence="2" type="ORF">TTHERM_00474610</name>
</gene>
<accession>I7M3L7</accession>
<keyword evidence="1 2" id="KW-0812">Transmembrane</keyword>
<evidence type="ECO:0000313" key="3">
    <source>
        <dbReference type="Proteomes" id="UP000009168"/>
    </source>
</evidence>
<dbReference type="EMBL" id="GG662472">
    <property type="protein sequence ID" value="EAS03699.2"/>
    <property type="molecule type" value="Genomic_DNA"/>
</dbReference>
<dbReference type="AlphaFoldDB" id="I7M3L7"/>
<feature type="transmembrane region" description="Helical" evidence="1">
    <location>
        <begin position="20"/>
        <end position="40"/>
    </location>
</feature>
<evidence type="ECO:0000313" key="2">
    <source>
        <dbReference type="EMBL" id="EAS03699.2"/>
    </source>
</evidence>
<keyword evidence="1" id="KW-0472">Membrane</keyword>
<feature type="transmembrane region" description="Helical" evidence="1">
    <location>
        <begin position="159"/>
        <end position="180"/>
    </location>
</feature>